<dbReference type="GO" id="GO:0000156">
    <property type="term" value="F:phosphorelay response regulator activity"/>
    <property type="evidence" value="ECO:0007669"/>
    <property type="project" value="TreeGrafter"/>
</dbReference>
<evidence type="ECO:0000256" key="3">
    <source>
        <dbReference type="ARBA" id="ARBA00023012"/>
    </source>
</evidence>
<dbReference type="Pfam" id="PF00072">
    <property type="entry name" value="Response_reg"/>
    <property type="match status" value="1"/>
</dbReference>
<dbReference type="InterPro" id="IPR011006">
    <property type="entry name" value="CheY-like_superfamily"/>
</dbReference>
<keyword evidence="4" id="KW-0805">Transcription regulation</keyword>
<dbReference type="InterPro" id="IPR001789">
    <property type="entry name" value="Sig_transdc_resp-reg_receiver"/>
</dbReference>
<evidence type="ECO:0000256" key="9">
    <source>
        <dbReference type="PROSITE-ProRule" id="PRU01091"/>
    </source>
</evidence>
<dbReference type="SUPFAM" id="SSF52172">
    <property type="entry name" value="CheY-like"/>
    <property type="match status" value="1"/>
</dbReference>
<evidence type="ECO:0000256" key="4">
    <source>
        <dbReference type="ARBA" id="ARBA00023015"/>
    </source>
</evidence>
<evidence type="ECO:0000256" key="5">
    <source>
        <dbReference type="ARBA" id="ARBA00023125"/>
    </source>
</evidence>
<feature type="domain" description="OmpR/PhoB-type" evidence="11">
    <location>
        <begin position="126"/>
        <end position="220"/>
    </location>
</feature>
<organism evidence="12 13">
    <name type="scientific">Fervidicella metallireducens AeB</name>
    <dbReference type="NCBI Taxonomy" id="1403537"/>
    <lineage>
        <taxon>Bacteria</taxon>
        <taxon>Bacillati</taxon>
        <taxon>Bacillota</taxon>
        <taxon>Clostridia</taxon>
        <taxon>Eubacteriales</taxon>
        <taxon>Clostridiaceae</taxon>
        <taxon>Fervidicella</taxon>
    </lineage>
</organism>
<evidence type="ECO:0000313" key="13">
    <source>
        <dbReference type="Proteomes" id="UP000019681"/>
    </source>
</evidence>
<dbReference type="GO" id="GO:0006355">
    <property type="term" value="P:regulation of DNA-templated transcription"/>
    <property type="evidence" value="ECO:0007669"/>
    <property type="project" value="InterPro"/>
</dbReference>
<comment type="caution">
    <text evidence="12">The sequence shown here is derived from an EMBL/GenBank/DDBJ whole genome shotgun (WGS) entry which is preliminary data.</text>
</comment>
<feature type="DNA-binding region" description="OmpR/PhoB-type" evidence="9">
    <location>
        <begin position="126"/>
        <end position="220"/>
    </location>
</feature>
<evidence type="ECO:0000313" key="12">
    <source>
        <dbReference type="EMBL" id="EYE87255.1"/>
    </source>
</evidence>
<proteinExistence type="predicted"/>
<evidence type="ECO:0000256" key="2">
    <source>
        <dbReference type="ARBA" id="ARBA00022553"/>
    </source>
</evidence>
<keyword evidence="6" id="KW-0804">Transcription</keyword>
<dbReference type="EMBL" id="AZQP01000082">
    <property type="protein sequence ID" value="EYE87255.1"/>
    <property type="molecule type" value="Genomic_DNA"/>
</dbReference>
<evidence type="ECO:0000256" key="7">
    <source>
        <dbReference type="ARBA" id="ARBA00024867"/>
    </source>
</evidence>
<dbReference type="FunFam" id="1.10.10.10:FF:000018">
    <property type="entry name" value="DNA-binding response regulator ResD"/>
    <property type="match status" value="1"/>
</dbReference>
<dbReference type="PROSITE" id="PS50110">
    <property type="entry name" value="RESPONSE_REGULATORY"/>
    <property type="match status" value="1"/>
</dbReference>
<dbReference type="PANTHER" id="PTHR48111">
    <property type="entry name" value="REGULATOR OF RPOS"/>
    <property type="match status" value="1"/>
</dbReference>
<keyword evidence="3" id="KW-0902">Two-component regulatory system</keyword>
<dbReference type="GO" id="GO:0032993">
    <property type="term" value="C:protein-DNA complex"/>
    <property type="evidence" value="ECO:0007669"/>
    <property type="project" value="TreeGrafter"/>
</dbReference>
<dbReference type="Pfam" id="PF00486">
    <property type="entry name" value="Trans_reg_C"/>
    <property type="match status" value="1"/>
</dbReference>
<dbReference type="SMART" id="SM00448">
    <property type="entry name" value="REC"/>
    <property type="match status" value="1"/>
</dbReference>
<comment type="function">
    <text evidence="7">May play the central regulatory role in sporulation. It may be an element of the effector pathway responsible for the activation of sporulation genes in response to nutritional stress. Spo0A may act in concert with spo0H (a sigma factor) to control the expression of some genes that are critical to the sporulation process.</text>
</comment>
<accession>A0A017RTM6</accession>
<dbReference type="GO" id="GO:0005829">
    <property type="term" value="C:cytosol"/>
    <property type="evidence" value="ECO:0007669"/>
    <property type="project" value="TreeGrafter"/>
</dbReference>
<keyword evidence="13" id="KW-1185">Reference proteome</keyword>
<keyword evidence="5 9" id="KW-0238">DNA-binding</keyword>
<evidence type="ECO:0000256" key="1">
    <source>
        <dbReference type="ARBA" id="ARBA00018672"/>
    </source>
</evidence>
<dbReference type="Gene3D" id="6.10.250.690">
    <property type="match status" value="1"/>
</dbReference>
<feature type="modified residue" description="4-aspartylphosphate" evidence="8">
    <location>
        <position position="53"/>
    </location>
</feature>
<dbReference type="CDD" id="cd00383">
    <property type="entry name" value="trans_reg_C"/>
    <property type="match status" value="1"/>
</dbReference>
<keyword evidence="2 8" id="KW-0597">Phosphoprotein</keyword>
<dbReference type="AlphaFoldDB" id="A0A017RTM6"/>
<name>A0A017RTM6_9CLOT</name>
<gene>
    <name evidence="12" type="ORF">Q428_14315</name>
</gene>
<feature type="domain" description="Response regulatory" evidence="10">
    <location>
        <begin position="4"/>
        <end position="117"/>
    </location>
</feature>
<sequence length="220" mass="25967">MHEKILVIEDDFDIQEIISETLSANGYKVELAEDGLVGIEKFNKEKYDLIILDIMMPKINGYVVCEMIRKVSDVPIIMLTALEEEQDQIRGFELKIDDYITKPFSINLLLKRVEAVLRRTNKDYEDHRVYFEEIAVDKSSYRVWVNNENVELTTKEFEILETLIRNKGRVLTREVLLEKIWGYDFYGDARVIDTHIKNLRHKLNTDYIKTIRGVGYKLEK</sequence>
<dbReference type="InterPro" id="IPR001867">
    <property type="entry name" value="OmpR/PhoB-type_DNA-bd"/>
</dbReference>
<dbReference type="Proteomes" id="UP000019681">
    <property type="component" value="Unassembled WGS sequence"/>
</dbReference>
<dbReference type="Gene3D" id="1.10.10.10">
    <property type="entry name" value="Winged helix-like DNA-binding domain superfamily/Winged helix DNA-binding domain"/>
    <property type="match status" value="1"/>
</dbReference>
<dbReference type="OrthoDB" id="9790442at2"/>
<dbReference type="PROSITE" id="PS51755">
    <property type="entry name" value="OMPR_PHOB"/>
    <property type="match status" value="1"/>
</dbReference>
<protein>
    <recommendedName>
        <fullName evidence="1">Stage 0 sporulation protein A homolog</fullName>
    </recommendedName>
</protein>
<dbReference type="InterPro" id="IPR036388">
    <property type="entry name" value="WH-like_DNA-bd_sf"/>
</dbReference>
<evidence type="ECO:0000256" key="6">
    <source>
        <dbReference type="ARBA" id="ARBA00023163"/>
    </source>
</evidence>
<dbReference type="InterPro" id="IPR039420">
    <property type="entry name" value="WalR-like"/>
</dbReference>
<evidence type="ECO:0000256" key="8">
    <source>
        <dbReference type="PROSITE-ProRule" id="PRU00169"/>
    </source>
</evidence>
<evidence type="ECO:0000259" key="10">
    <source>
        <dbReference type="PROSITE" id="PS50110"/>
    </source>
</evidence>
<dbReference type="PANTHER" id="PTHR48111:SF32">
    <property type="entry name" value="STAGE 0 SPORULATION PROTEIN A HOMOLOG"/>
    <property type="match status" value="1"/>
</dbReference>
<reference evidence="12 13" key="1">
    <citation type="journal article" date="2014" name="Genome Announc.">
        <title>Draft Genome Sequence of Fervidicella metallireducens Strain AeBT, an Iron-Reducing Thermoanaerobe from the Great Artesian Basin.</title>
        <authorList>
            <person name="Patel B.K."/>
        </authorList>
    </citation>
    <scope>NUCLEOTIDE SEQUENCE [LARGE SCALE GENOMIC DNA]</scope>
    <source>
        <strain evidence="12 13">AeB</strain>
    </source>
</reference>
<dbReference type="Gene3D" id="3.40.50.2300">
    <property type="match status" value="1"/>
</dbReference>
<dbReference type="STRING" id="1403537.Q428_14315"/>
<dbReference type="RefSeq" id="WP_035381752.1">
    <property type="nucleotide sequence ID" value="NZ_AZQP01000082.1"/>
</dbReference>
<dbReference type="CDD" id="cd17574">
    <property type="entry name" value="REC_OmpR"/>
    <property type="match status" value="1"/>
</dbReference>
<evidence type="ECO:0000259" key="11">
    <source>
        <dbReference type="PROSITE" id="PS51755"/>
    </source>
</evidence>
<dbReference type="GO" id="GO:0000976">
    <property type="term" value="F:transcription cis-regulatory region binding"/>
    <property type="evidence" value="ECO:0007669"/>
    <property type="project" value="TreeGrafter"/>
</dbReference>
<dbReference type="SMART" id="SM00862">
    <property type="entry name" value="Trans_reg_C"/>
    <property type="match status" value="1"/>
</dbReference>
<dbReference type="FunFam" id="3.40.50.2300:FF:000001">
    <property type="entry name" value="DNA-binding response regulator PhoB"/>
    <property type="match status" value="1"/>
</dbReference>